<proteinExistence type="predicted"/>
<dbReference type="VEuPathDB" id="FungiDB:PITG_08337"/>
<dbReference type="KEGG" id="pif:PITG_08337"/>
<dbReference type="HOGENOM" id="CLU_1520752_0_0_1"/>
<organism evidence="1 2">
    <name type="scientific">Phytophthora infestans (strain T30-4)</name>
    <name type="common">Potato late blight agent</name>
    <dbReference type="NCBI Taxonomy" id="403677"/>
    <lineage>
        <taxon>Eukaryota</taxon>
        <taxon>Sar</taxon>
        <taxon>Stramenopiles</taxon>
        <taxon>Oomycota</taxon>
        <taxon>Peronosporomycetes</taxon>
        <taxon>Peronosporales</taxon>
        <taxon>Peronosporaceae</taxon>
        <taxon>Phytophthora</taxon>
    </lineage>
</organism>
<gene>
    <name evidence="1" type="ORF">PITG_08337</name>
</gene>
<dbReference type="InParanoid" id="D0NAD0"/>
<dbReference type="AlphaFoldDB" id="D0NAD0"/>
<dbReference type="Proteomes" id="UP000006643">
    <property type="component" value="Unassembled WGS sequence"/>
</dbReference>
<dbReference type="RefSeq" id="XP_002903733.1">
    <property type="nucleotide sequence ID" value="XM_002903687.1"/>
</dbReference>
<accession>D0NAD0</accession>
<dbReference type="GeneID" id="9475037"/>
<reference evidence="2" key="1">
    <citation type="journal article" date="2009" name="Nature">
        <title>Genome sequence and analysis of the Irish potato famine pathogen Phytophthora infestans.</title>
        <authorList>
            <consortium name="The Broad Institute Genome Sequencing Platform"/>
            <person name="Haas B.J."/>
            <person name="Kamoun S."/>
            <person name="Zody M.C."/>
            <person name="Jiang R.H."/>
            <person name="Handsaker R.E."/>
            <person name="Cano L.M."/>
            <person name="Grabherr M."/>
            <person name="Kodira C.D."/>
            <person name="Raffaele S."/>
            <person name="Torto-Alalibo T."/>
            <person name="Bozkurt T.O."/>
            <person name="Ah-Fong A.M."/>
            <person name="Alvarado L."/>
            <person name="Anderson V.L."/>
            <person name="Armstrong M.R."/>
            <person name="Avrova A."/>
            <person name="Baxter L."/>
            <person name="Beynon J."/>
            <person name="Boevink P.C."/>
            <person name="Bollmann S.R."/>
            <person name="Bos J.I."/>
            <person name="Bulone V."/>
            <person name="Cai G."/>
            <person name="Cakir C."/>
            <person name="Carrington J.C."/>
            <person name="Chawner M."/>
            <person name="Conti L."/>
            <person name="Costanzo S."/>
            <person name="Ewan R."/>
            <person name="Fahlgren N."/>
            <person name="Fischbach M.A."/>
            <person name="Fugelstad J."/>
            <person name="Gilroy E.M."/>
            <person name="Gnerre S."/>
            <person name="Green P.J."/>
            <person name="Grenville-Briggs L.J."/>
            <person name="Griffith J."/>
            <person name="Grunwald N.J."/>
            <person name="Horn K."/>
            <person name="Horner N.R."/>
            <person name="Hu C.H."/>
            <person name="Huitema E."/>
            <person name="Jeong D.H."/>
            <person name="Jones A.M."/>
            <person name="Jones J.D."/>
            <person name="Jones R.W."/>
            <person name="Karlsson E.K."/>
            <person name="Kunjeti S.G."/>
            <person name="Lamour K."/>
            <person name="Liu Z."/>
            <person name="Ma L."/>
            <person name="Maclean D."/>
            <person name="Chibucos M.C."/>
            <person name="McDonald H."/>
            <person name="McWalters J."/>
            <person name="Meijer H.J."/>
            <person name="Morgan W."/>
            <person name="Morris P.F."/>
            <person name="Munro C.A."/>
            <person name="O'Neill K."/>
            <person name="Ospina-Giraldo M."/>
            <person name="Pinzon A."/>
            <person name="Pritchard L."/>
            <person name="Ramsahoye B."/>
            <person name="Ren Q."/>
            <person name="Restrepo S."/>
            <person name="Roy S."/>
            <person name="Sadanandom A."/>
            <person name="Savidor A."/>
            <person name="Schornack S."/>
            <person name="Schwartz D.C."/>
            <person name="Schumann U.D."/>
            <person name="Schwessinger B."/>
            <person name="Seyer L."/>
            <person name="Sharpe T."/>
            <person name="Silvar C."/>
            <person name="Song J."/>
            <person name="Studholme D.J."/>
            <person name="Sykes S."/>
            <person name="Thines M."/>
            <person name="van de Vondervoort P.J."/>
            <person name="Phuntumart V."/>
            <person name="Wawra S."/>
            <person name="Weide R."/>
            <person name="Win J."/>
            <person name="Young C."/>
            <person name="Zhou S."/>
            <person name="Fry W."/>
            <person name="Meyers B.C."/>
            <person name="van West P."/>
            <person name="Ristaino J."/>
            <person name="Govers F."/>
            <person name="Birch P.R."/>
            <person name="Whisson S.C."/>
            <person name="Judelson H.S."/>
            <person name="Nusbaum C."/>
        </authorList>
    </citation>
    <scope>NUCLEOTIDE SEQUENCE [LARGE SCALE GENOMIC DNA]</scope>
    <source>
        <strain evidence="2">T30-4</strain>
    </source>
</reference>
<evidence type="ECO:0000313" key="2">
    <source>
        <dbReference type="Proteomes" id="UP000006643"/>
    </source>
</evidence>
<evidence type="ECO:0000313" key="1">
    <source>
        <dbReference type="EMBL" id="EEY54788.1"/>
    </source>
</evidence>
<keyword evidence="2" id="KW-1185">Reference proteome</keyword>
<name>D0NAD0_PHYIT</name>
<sequence>MATVPCRARYQNPSEIKPEVCKKRKERHKPQHYDKPVQARAHEVHAVVALYSEMVVAVGCGDPKAAKDFAAIERGASKFAFSRRKVFWDVVASSVRSGFTSDAAIDKVYSVYAMPRVRTVATVLGTIPVPPLERPASSHLKSYDKRMIGRWVARISSDIVGIPRPNWCLTPSLRREV</sequence>
<protein>
    <submittedName>
        <fullName evidence="1">Uncharacterized protein</fullName>
    </submittedName>
</protein>
<dbReference type="EMBL" id="DS028130">
    <property type="protein sequence ID" value="EEY54788.1"/>
    <property type="molecule type" value="Genomic_DNA"/>
</dbReference>